<keyword evidence="4" id="KW-0812">Transmembrane</keyword>
<dbReference type="PANTHER" id="PTHR43179:SF12">
    <property type="entry name" value="GALACTOFURANOSYLTRANSFERASE GLFT2"/>
    <property type="match status" value="1"/>
</dbReference>
<evidence type="ECO:0000259" key="5">
    <source>
        <dbReference type="Pfam" id="PF00535"/>
    </source>
</evidence>
<dbReference type="GO" id="GO:0016757">
    <property type="term" value="F:glycosyltransferase activity"/>
    <property type="evidence" value="ECO:0007669"/>
    <property type="project" value="UniProtKB-KW"/>
</dbReference>
<dbReference type="HOGENOM" id="CLU_023845_4_0_2"/>
<reference evidence="7" key="1">
    <citation type="journal article" date="2008" name="J. Bacteriol.">
        <title>Genome sequence of Thermofilum pendens reveals an exceptional loss of biosynthetic pathways without genome reduction.</title>
        <authorList>
            <person name="Anderson I."/>
            <person name="Rodriguez J."/>
            <person name="Susanti D."/>
            <person name="Porat I."/>
            <person name="Reich C."/>
            <person name="Ulrich L.E."/>
            <person name="Elkins J.G."/>
            <person name="Mavromatis K."/>
            <person name="Lykidis A."/>
            <person name="Kim E."/>
            <person name="Thompson L.S."/>
            <person name="Nolan M."/>
            <person name="Land M."/>
            <person name="Copeland A."/>
            <person name="Lapidus A."/>
            <person name="Lucas S."/>
            <person name="Detter C."/>
            <person name="Zhulin I.B."/>
            <person name="Olsen G.J."/>
            <person name="Whitman W."/>
            <person name="Mukhopadhyay B."/>
            <person name="Bristow J."/>
            <person name="Kyrpides N."/>
        </authorList>
    </citation>
    <scope>NUCLEOTIDE SEQUENCE [LARGE SCALE GENOMIC DNA]</scope>
    <source>
        <strain evidence="7">DSM 2475 / Hrk 5</strain>
    </source>
</reference>
<evidence type="ECO:0000256" key="1">
    <source>
        <dbReference type="ARBA" id="ARBA00006739"/>
    </source>
</evidence>
<dbReference type="CAZy" id="GT2">
    <property type="family name" value="Glycosyltransferase Family 2"/>
</dbReference>
<evidence type="ECO:0000256" key="4">
    <source>
        <dbReference type="SAM" id="Phobius"/>
    </source>
</evidence>
<dbReference type="InterPro" id="IPR029044">
    <property type="entry name" value="Nucleotide-diphossugar_trans"/>
</dbReference>
<dbReference type="GeneID" id="4602216"/>
<keyword evidence="4" id="KW-0472">Membrane</keyword>
<dbReference type="EMBL" id="CP000505">
    <property type="protein sequence ID" value="ABL77615.1"/>
    <property type="molecule type" value="Genomic_DNA"/>
</dbReference>
<dbReference type="Pfam" id="PF00535">
    <property type="entry name" value="Glycos_transf_2"/>
    <property type="match status" value="1"/>
</dbReference>
<dbReference type="RefSeq" id="WP_011751880.1">
    <property type="nucleotide sequence ID" value="NC_008698.1"/>
</dbReference>
<dbReference type="AlphaFoldDB" id="A1RWN5"/>
<dbReference type="PANTHER" id="PTHR43179">
    <property type="entry name" value="RHAMNOSYLTRANSFERASE WBBL"/>
    <property type="match status" value="1"/>
</dbReference>
<comment type="similarity">
    <text evidence="1">Belongs to the glycosyltransferase 2 family.</text>
</comment>
<dbReference type="EnsemblBacteria" id="ABL77615">
    <property type="protein sequence ID" value="ABL77615"/>
    <property type="gene ID" value="Tpen_0205"/>
</dbReference>
<dbReference type="Gene3D" id="3.90.550.10">
    <property type="entry name" value="Spore Coat Polysaccharide Biosynthesis Protein SpsA, Chain A"/>
    <property type="match status" value="1"/>
</dbReference>
<dbReference type="InterPro" id="IPR001173">
    <property type="entry name" value="Glyco_trans_2-like"/>
</dbReference>
<evidence type="ECO:0000256" key="2">
    <source>
        <dbReference type="ARBA" id="ARBA00022676"/>
    </source>
</evidence>
<dbReference type="eggNOG" id="arCOG01383">
    <property type="taxonomic scope" value="Archaea"/>
</dbReference>
<keyword evidence="3 6" id="KW-0808">Transferase</keyword>
<dbReference type="SUPFAM" id="SSF53448">
    <property type="entry name" value="Nucleotide-diphospho-sugar transferases"/>
    <property type="match status" value="1"/>
</dbReference>
<dbReference type="STRING" id="368408.Tpen_0205"/>
<evidence type="ECO:0000313" key="7">
    <source>
        <dbReference type="Proteomes" id="UP000000641"/>
    </source>
</evidence>
<keyword evidence="2" id="KW-0328">Glycosyltransferase</keyword>
<feature type="domain" description="Glycosyltransferase 2-like" evidence="5">
    <location>
        <begin position="6"/>
        <end position="175"/>
    </location>
</feature>
<keyword evidence="7" id="KW-1185">Reference proteome</keyword>
<proteinExistence type="inferred from homology"/>
<keyword evidence="4" id="KW-1133">Transmembrane helix</keyword>
<evidence type="ECO:0000256" key="3">
    <source>
        <dbReference type="ARBA" id="ARBA00022679"/>
    </source>
</evidence>
<sequence>MYPKVSIVIVNFKGTEALKKCLRSVFETEYPDYEVIVVDSLTDNVEKALRDEFGSKENLKIIHFDSNIGASGSHNVGAMASDPNSKYLVFLDNDVEVEKDWLKRLVETAEESPRIGCVQAKVISKSNEGRMDHAGLALDLTATWLSTYGFREEIFQRPIELFVASSAALLTPRELYFKVGGFDSSYFIYDDDTDYTWRVRLQGYISLLETRARVYHEDKISSRLRFDKLYFGYRNRLQNIVKNMDAKNMVVSLLVTLYLGYLVTVLLALAGRIRETAAYFLSSTSVVFSLPRLMWKRKLVSLKRRVPDSYFEKKGFLRKDLLGTIYMTRALLIRSVRKK</sequence>
<protein>
    <submittedName>
        <fullName evidence="6">Glycosyl transferase, family 2</fullName>
    </submittedName>
</protein>
<feature type="transmembrane region" description="Helical" evidence="4">
    <location>
        <begin position="277"/>
        <end position="295"/>
    </location>
</feature>
<organism evidence="6 7">
    <name type="scientific">Thermofilum pendens (strain DSM 2475 / Hrk 5)</name>
    <dbReference type="NCBI Taxonomy" id="368408"/>
    <lineage>
        <taxon>Archaea</taxon>
        <taxon>Thermoproteota</taxon>
        <taxon>Thermoprotei</taxon>
        <taxon>Thermofilales</taxon>
        <taxon>Thermofilaceae</taxon>
        <taxon>Thermofilum</taxon>
    </lineage>
</organism>
<evidence type="ECO:0000313" key="6">
    <source>
        <dbReference type="EMBL" id="ABL77615.1"/>
    </source>
</evidence>
<feature type="transmembrane region" description="Helical" evidence="4">
    <location>
        <begin position="250"/>
        <end position="271"/>
    </location>
</feature>
<dbReference type="CDD" id="cd04186">
    <property type="entry name" value="GT_2_like_c"/>
    <property type="match status" value="1"/>
</dbReference>
<gene>
    <name evidence="6" type="ordered locus">Tpen_0205</name>
</gene>
<dbReference type="OrthoDB" id="30986at2157"/>
<dbReference type="KEGG" id="tpe:Tpen_0205"/>
<accession>A1RWN5</accession>
<dbReference type="Proteomes" id="UP000000641">
    <property type="component" value="Chromosome"/>
</dbReference>
<name>A1RWN5_THEPD</name>